<comment type="caution">
    <text evidence="1">The sequence shown here is derived from an EMBL/GenBank/DDBJ whole genome shotgun (WGS) entry which is preliminary data.</text>
</comment>
<dbReference type="Gene3D" id="3.40.50.300">
    <property type="entry name" value="P-loop containing nucleotide triphosphate hydrolases"/>
    <property type="match status" value="1"/>
</dbReference>
<proteinExistence type="predicted"/>
<evidence type="ECO:0000313" key="2">
    <source>
        <dbReference type="Proteomes" id="UP000664521"/>
    </source>
</evidence>
<sequence length="477" mass="53797">MDEKFYNEIVDKYEENTSFYPSNILNECPKFRILVVGQTGSGKSTLCSKVFHVGKEDGKVGGPVDFGISKHKRGTEFHQVWKEITFPGQNEEIILHDSGGFEAGDVNGLEEIRKFIKSRLTKTTLAERLHCIWYCIPLTGHRHIQSAEKTFFNDFDLGDIPVVAVFTHFDVLENEQEFKLMKQHQRQHPGTVLPQDLQARAHAYAVQEYDEIHRRNLQDILGPHSGVEIQRVAMPDDGYGAGGLLPTAQSGMIAAHVDTDESPNAQGVNNLIRTTLEMLTREGLRRLWVSAQQQSADLKRKESIVIAMQHFKRVTITSSLPLIPFLGGGVFRSSFHEIFSDVSRQYGLIDPWHVLRDTATRKRIFGACLKLSAGGRIGVKAILAVNILGPLTAPIITASLLKMIVGIIMIHEELFWKQREQNGLRLTEDVIEDTCRRFAEGRRRQRAAAHIDGSIGIENYRKEQYCRDVVTTALEAK</sequence>
<accession>A0A8H3EYM0</accession>
<dbReference type="OrthoDB" id="59699at2759"/>
<organism evidence="1 2">
    <name type="scientific">Heterodermia speciosa</name>
    <dbReference type="NCBI Taxonomy" id="116794"/>
    <lineage>
        <taxon>Eukaryota</taxon>
        <taxon>Fungi</taxon>
        <taxon>Dikarya</taxon>
        <taxon>Ascomycota</taxon>
        <taxon>Pezizomycotina</taxon>
        <taxon>Lecanoromycetes</taxon>
        <taxon>OSLEUM clade</taxon>
        <taxon>Lecanoromycetidae</taxon>
        <taxon>Caliciales</taxon>
        <taxon>Physciaceae</taxon>
        <taxon>Heterodermia</taxon>
    </lineage>
</organism>
<protein>
    <recommendedName>
        <fullName evidence="3">G domain-containing protein</fullName>
    </recommendedName>
</protein>
<dbReference type="Proteomes" id="UP000664521">
    <property type="component" value="Unassembled WGS sequence"/>
</dbReference>
<dbReference type="SUPFAM" id="SSF52540">
    <property type="entry name" value="P-loop containing nucleoside triphosphate hydrolases"/>
    <property type="match status" value="1"/>
</dbReference>
<dbReference type="CDD" id="cd00882">
    <property type="entry name" value="Ras_like_GTPase"/>
    <property type="match status" value="1"/>
</dbReference>
<name>A0A8H3EYM0_9LECA</name>
<gene>
    <name evidence="1" type="ORF">HETSPECPRED_000276</name>
</gene>
<dbReference type="InterPro" id="IPR027417">
    <property type="entry name" value="P-loop_NTPase"/>
</dbReference>
<dbReference type="EMBL" id="CAJPDS010000010">
    <property type="protein sequence ID" value="CAF9911226.1"/>
    <property type="molecule type" value="Genomic_DNA"/>
</dbReference>
<evidence type="ECO:0008006" key="3">
    <source>
        <dbReference type="Google" id="ProtNLM"/>
    </source>
</evidence>
<reference evidence="1" key="1">
    <citation type="submission" date="2021-03" db="EMBL/GenBank/DDBJ databases">
        <authorList>
            <person name="Tagirdzhanova G."/>
        </authorList>
    </citation>
    <scope>NUCLEOTIDE SEQUENCE</scope>
</reference>
<keyword evidence="2" id="KW-1185">Reference proteome</keyword>
<dbReference type="AlphaFoldDB" id="A0A8H3EYM0"/>
<evidence type="ECO:0000313" key="1">
    <source>
        <dbReference type="EMBL" id="CAF9911226.1"/>
    </source>
</evidence>